<gene>
    <name evidence="7" type="ORF">BVG16_16680</name>
</gene>
<reference evidence="7 8" key="1">
    <citation type="submission" date="2017-01" db="EMBL/GenBank/DDBJ databases">
        <title>Genome analysis of Paenibacillus selenitrireducens ES3-24.</title>
        <authorList>
            <person name="Xu D."/>
            <person name="Yao R."/>
            <person name="Zheng S."/>
        </authorList>
    </citation>
    <scope>NUCLEOTIDE SEQUENCE [LARGE SCALE GENOMIC DNA]</scope>
    <source>
        <strain evidence="7 8">ES3-24</strain>
    </source>
</reference>
<proteinExistence type="inferred from homology"/>
<dbReference type="InterPro" id="IPR013324">
    <property type="entry name" value="RNA_pol_sigma_r3/r4-like"/>
</dbReference>
<keyword evidence="8" id="KW-1185">Reference proteome</keyword>
<dbReference type="GO" id="GO:0006352">
    <property type="term" value="P:DNA-templated transcription initiation"/>
    <property type="evidence" value="ECO:0007669"/>
    <property type="project" value="InterPro"/>
</dbReference>
<dbReference type="InterPro" id="IPR014284">
    <property type="entry name" value="RNA_pol_sigma-70_dom"/>
</dbReference>
<dbReference type="PANTHER" id="PTHR43133">
    <property type="entry name" value="RNA POLYMERASE ECF-TYPE SIGMA FACTO"/>
    <property type="match status" value="1"/>
</dbReference>
<accession>A0A1T2XAY1</accession>
<evidence type="ECO:0000313" key="7">
    <source>
        <dbReference type="EMBL" id="OPA76990.1"/>
    </source>
</evidence>
<dbReference type="Proteomes" id="UP000190188">
    <property type="component" value="Unassembled WGS sequence"/>
</dbReference>
<dbReference type="InterPro" id="IPR036388">
    <property type="entry name" value="WH-like_DNA-bd_sf"/>
</dbReference>
<feature type="domain" description="RNA polymerase sigma factor 70 region 4 type 2" evidence="6">
    <location>
        <begin position="113"/>
        <end position="163"/>
    </location>
</feature>
<sequence length="178" mass="20918">MKQGDQTALAELMDLYGTGIYRTAVLLMKDIHLAEDASQEAFIKAYQRIHQFTGQGSLYGWLLTITLNQCRTWMRKSAWRRLFYRAVPEETMIPRPTEVDHQGPEQSFLRQELLGQVYQLPYKYREVIILHYYQDLSVYEISEYLGEREGTVKSKLFRGRALLKNVLEKEEWQDEGSG</sequence>
<dbReference type="InterPro" id="IPR013249">
    <property type="entry name" value="RNA_pol_sigma70_r4_t2"/>
</dbReference>
<dbReference type="AlphaFoldDB" id="A0A1T2XAY1"/>
<comment type="caution">
    <text evidence="7">The sequence shown here is derived from an EMBL/GenBank/DDBJ whole genome shotgun (WGS) entry which is preliminary data.</text>
</comment>
<dbReference type="CDD" id="cd06171">
    <property type="entry name" value="Sigma70_r4"/>
    <property type="match status" value="1"/>
</dbReference>
<organism evidence="7 8">
    <name type="scientific">Paenibacillus selenitireducens</name>
    <dbReference type="NCBI Taxonomy" id="1324314"/>
    <lineage>
        <taxon>Bacteria</taxon>
        <taxon>Bacillati</taxon>
        <taxon>Bacillota</taxon>
        <taxon>Bacilli</taxon>
        <taxon>Bacillales</taxon>
        <taxon>Paenibacillaceae</taxon>
        <taxon>Paenibacillus</taxon>
    </lineage>
</organism>
<dbReference type="NCBIfam" id="TIGR02937">
    <property type="entry name" value="sigma70-ECF"/>
    <property type="match status" value="1"/>
</dbReference>
<evidence type="ECO:0008006" key="9">
    <source>
        <dbReference type="Google" id="ProtNLM"/>
    </source>
</evidence>
<keyword evidence="4" id="KW-0804">Transcription</keyword>
<dbReference type="InterPro" id="IPR007627">
    <property type="entry name" value="RNA_pol_sigma70_r2"/>
</dbReference>
<dbReference type="Pfam" id="PF08281">
    <property type="entry name" value="Sigma70_r4_2"/>
    <property type="match status" value="1"/>
</dbReference>
<dbReference type="EMBL" id="MSZX01000006">
    <property type="protein sequence ID" value="OPA76990.1"/>
    <property type="molecule type" value="Genomic_DNA"/>
</dbReference>
<keyword evidence="3" id="KW-0731">Sigma factor</keyword>
<protein>
    <recommendedName>
        <fullName evidence="9">RNA polymerase</fullName>
    </recommendedName>
</protein>
<dbReference type="GO" id="GO:0003677">
    <property type="term" value="F:DNA binding"/>
    <property type="evidence" value="ECO:0007669"/>
    <property type="project" value="InterPro"/>
</dbReference>
<evidence type="ECO:0000256" key="1">
    <source>
        <dbReference type="ARBA" id="ARBA00010641"/>
    </source>
</evidence>
<dbReference type="InterPro" id="IPR039425">
    <property type="entry name" value="RNA_pol_sigma-70-like"/>
</dbReference>
<evidence type="ECO:0000259" key="5">
    <source>
        <dbReference type="Pfam" id="PF04542"/>
    </source>
</evidence>
<evidence type="ECO:0000256" key="4">
    <source>
        <dbReference type="ARBA" id="ARBA00023163"/>
    </source>
</evidence>
<evidence type="ECO:0000256" key="3">
    <source>
        <dbReference type="ARBA" id="ARBA00023082"/>
    </source>
</evidence>
<dbReference type="Gene3D" id="1.10.1740.10">
    <property type="match status" value="1"/>
</dbReference>
<dbReference type="SUPFAM" id="SSF88946">
    <property type="entry name" value="Sigma2 domain of RNA polymerase sigma factors"/>
    <property type="match status" value="1"/>
</dbReference>
<dbReference type="STRING" id="1324314.BVG16_16680"/>
<dbReference type="Pfam" id="PF04542">
    <property type="entry name" value="Sigma70_r2"/>
    <property type="match status" value="1"/>
</dbReference>
<evidence type="ECO:0000256" key="2">
    <source>
        <dbReference type="ARBA" id="ARBA00023015"/>
    </source>
</evidence>
<dbReference type="InterPro" id="IPR013325">
    <property type="entry name" value="RNA_pol_sigma_r2"/>
</dbReference>
<keyword evidence="2" id="KW-0805">Transcription regulation</keyword>
<dbReference type="Gene3D" id="1.10.10.10">
    <property type="entry name" value="Winged helix-like DNA-binding domain superfamily/Winged helix DNA-binding domain"/>
    <property type="match status" value="1"/>
</dbReference>
<evidence type="ECO:0000259" key="6">
    <source>
        <dbReference type="Pfam" id="PF08281"/>
    </source>
</evidence>
<evidence type="ECO:0000313" key="8">
    <source>
        <dbReference type="Proteomes" id="UP000190188"/>
    </source>
</evidence>
<dbReference type="PANTHER" id="PTHR43133:SF60">
    <property type="entry name" value="RNA POLYMERASE SIGMA FACTOR SIGV"/>
    <property type="match status" value="1"/>
</dbReference>
<feature type="domain" description="RNA polymerase sigma-70 region 2" evidence="5">
    <location>
        <begin position="14"/>
        <end position="80"/>
    </location>
</feature>
<comment type="similarity">
    <text evidence="1">Belongs to the sigma-70 factor family. ECF subfamily.</text>
</comment>
<dbReference type="SUPFAM" id="SSF88659">
    <property type="entry name" value="Sigma3 and sigma4 domains of RNA polymerase sigma factors"/>
    <property type="match status" value="1"/>
</dbReference>
<name>A0A1T2XAY1_9BACL</name>
<dbReference type="GO" id="GO:0016987">
    <property type="term" value="F:sigma factor activity"/>
    <property type="evidence" value="ECO:0007669"/>
    <property type="project" value="UniProtKB-KW"/>
</dbReference>